<dbReference type="Pfam" id="PF00534">
    <property type="entry name" value="Glycos_transf_1"/>
    <property type="match status" value="1"/>
</dbReference>
<dbReference type="PANTHER" id="PTHR45947">
    <property type="entry name" value="SULFOQUINOVOSYL TRANSFERASE SQD2"/>
    <property type="match status" value="1"/>
</dbReference>
<evidence type="ECO:0000259" key="4">
    <source>
        <dbReference type="Pfam" id="PF00534"/>
    </source>
</evidence>
<dbReference type="SUPFAM" id="SSF53756">
    <property type="entry name" value="UDP-Glycosyltransferase/glycogen phosphorylase"/>
    <property type="match status" value="1"/>
</dbReference>
<dbReference type="GO" id="GO:1901137">
    <property type="term" value="P:carbohydrate derivative biosynthetic process"/>
    <property type="evidence" value="ECO:0007669"/>
    <property type="project" value="UniProtKB-ARBA"/>
</dbReference>
<reference evidence="6 7" key="1">
    <citation type="submission" date="2017-10" db="EMBL/GenBank/DDBJ databases">
        <title>Sequencing the genomes of 1000 actinobacteria strains.</title>
        <authorList>
            <person name="Klenk H.-P."/>
        </authorList>
    </citation>
    <scope>NUCLEOTIDE SEQUENCE [LARGE SCALE GENOMIC DNA]</scope>
    <source>
        <strain evidence="6 7">DSM 18966</strain>
    </source>
</reference>
<feature type="domain" description="Glycosyl transferase family 1" evidence="4">
    <location>
        <begin position="168"/>
        <end position="314"/>
    </location>
</feature>
<dbReference type="PANTHER" id="PTHR45947:SF3">
    <property type="entry name" value="SULFOQUINOVOSYL TRANSFERASE SQD2"/>
    <property type="match status" value="1"/>
</dbReference>
<dbReference type="GO" id="GO:0016758">
    <property type="term" value="F:hexosyltransferase activity"/>
    <property type="evidence" value="ECO:0007669"/>
    <property type="project" value="TreeGrafter"/>
</dbReference>
<evidence type="ECO:0000256" key="2">
    <source>
        <dbReference type="ARBA" id="ARBA00022676"/>
    </source>
</evidence>
<accession>A0A2A9E133</accession>
<name>A0A2A9E133_9MICO</name>
<keyword evidence="3 6" id="KW-0808">Transferase</keyword>
<organism evidence="6 7">
    <name type="scientific">Sanguibacter antarcticus</name>
    <dbReference type="NCBI Taxonomy" id="372484"/>
    <lineage>
        <taxon>Bacteria</taxon>
        <taxon>Bacillati</taxon>
        <taxon>Actinomycetota</taxon>
        <taxon>Actinomycetes</taxon>
        <taxon>Micrococcales</taxon>
        <taxon>Sanguibacteraceae</taxon>
        <taxon>Sanguibacter</taxon>
    </lineage>
</organism>
<dbReference type="AlphaFoldDB" id="A0A2A9E133"/>
<dbReference type="Gene3D" id="3.40.50.2000">
    <property type="entry name" value="Glycogen Phosphorylase B"/>
    <property type="match status" value="2"/>
</dbReference>
<evidence type="ECO:0000256" key="3">
    <source>
        <dbReference type="ARBA" id="ARBA00022679"/>
    </source>
</evidence>
<dbReference type="EMBL" id="PDJG01000001">
    <property type="protein sequence ID" value="PFG32336.1"/>
    <property type="molecule type" value="Genomic_DNA"/>
</dbReference>
<evidence type="ECO:0000313" key="7">
    <source>
        <dbReference type="Proteomes" id="UP000225548"/>
    </source>
</evidence>
<dbReference type="InterPro" id="IPR001296">
    <property type="entry name" value="Glyco_trans_1"/>
</dbReference>
<keyword evidence="2" id="KW-0328">Glycosyltransferase</keyword>
<protein>
    <recommendedName>
        <fullName evidence="1">D-inositol 3-phosphate glycosyltransferase</fullName>
    </recommendedName>
</protein>
<dbReference type="OrthoDB" id="3830319at2"/>
<dbReference type="InterPro" id="IPR050194">
    <property type="entry name" value="Glycosyltransferase_grp1"/>
</dbReference>
<keyword evidence="7" id="KW-1185">Reference proteome</keyword>
<evidence type="ECO:0000256" key="1">
    <source>
        <dbReference type="ARBA" id="ARBA00021292"/>
    </source>
</evidence>
<gene>
    <name evidence="6" type="ORF">ATL42_0160</name>
</gene>
<proteinExistence type="predicted"/>
<dbReference type="CDD" id="cd03801">
    <property type="entry name" value="GT4_PimA-like"/>
    <property type="match status" value="1"/>
</dbReference>
<evidence type="ECO:0000313" key="6">
    <source>
        <dbReference type="EMBL" id="PFG32336.1"/>
    </source>
</evidence>
<feature type="domain" description="Glycosyltransferase subfamily 4-like N-terminal" evidence="5">
    <location>
        <begin position="18"/>
        <end position="159"/>
    </location>
</feature>
<dbReference type="Proteomes" id="UP000225548">
    <property type="component" value="Unassembled WGS sequence"/>
</dbReference>
<dbReference type="InterPro" id="IPR028098">
    <property type="entry name" value="Glyco_trans_4-like_N"/>
</dbReference>
<dbReference type="RefSeq" id="WP_098453724.1">
    <property type="nucleotide sequence ID" value="NZ_PDJG01000001.1"/>
</dbReference>
<dbReference type="Pfam" id="PF13439">
    <property type="entry name" value="Glyco_transf_4"/>
    <property type="match status" value="1"/>
</dbReference>
<sequence>MNDALRILHVIRSDAFAGVERHVANLAAAQARAGHRVRVVGGDLTSMRTALAGHSVPVAPASTVPAAALAAYRVSRSGSRPDVVHAHMTAAETAATLVPTLRDVPLVATRHFARRRGSSPLARRVGNVVAARIDAQVAISDYVADRIDGWSTVVYPGVPVRDATTGPRRRIVLVVQRLEPEKSTDVAVRAFAASGLAAHGWTMEIAGDGSQRPHLEALAGDLGTWASTRFLGGRSDCPDLMDQASVLLAPCAVDGLGLSVLEAMSGGLCVVAAAAGGHLETVGRADAPHLFTPGDPDDAARRLCAVADDPEAAREHGLALRAVQREHFTLDAQVAGTLAVYRAVLDDRARCAATLGRTTLT</sequence>
<evidence type="ECO:0000259" key="5">
    <source>
        <dbReference type="Pfam" id="PF13439"/>
    </source>
</evidence>
<comment type="caution">
    <text evidence="6">The sequence shown here is derived from an EMBL/GenBank/DDBJ whole genome shotgun (WGS) entry which is preliminary data.</text>
</comment>